<dbReference type="InterPro" id="IPR016064">
    <property type="entry name" value="NAD/diacylglycerol_kinase_sf"/>
</dbReference>
<dbReference type="InterPro" id="IPR001206">
    <property type="entry name" value="Diacylglycerol_kinase_cat_dom"/>
</dbReference>
<dbReference type="Gene3D" id="2.60.200.40">
    <property type="match status" value="1"/>
</dbReference>
<keyword evidence="3" id="KW-0812">Transmembrane</keyword>
<dbReference type="RefSeq" id="WP_344038077.1">
    <property type="nucleotide sequence ID" value="NZ_BAAAKE010000009.1"/>
</dbReference>
<dbReference type="SMART" id="SM00046">
    <property type="entry name" value="DAGKc"/>
    <property type="match status" value="1"/>
</dbReference>
<dbReference type="PROSITE" id="PS50146">
    <property type="entry name" value="DAGK"/>
    <property type="match status" value="1"/>
</dbReference>
<dbReference type="Gene3D" id="1.20.144.10">
    <property type="entry name" value="Phosphatidic acid phosphatase type 2/haloperoxidase"/>
    <property type="match status" value="1"/>
</dbReference>
<proteinExistence type="predicted"/>
<dbReference type="InterPro" id="IPR036938">
    <property type="entry name" value="PAP2/HPO_sf"/>
</dbReference>
<sequence length="465" mass="48869">MRRSAALRGSAADHGFKRLSNAANHSLLWLVIAGALAARKGVTRRAALRGVAAIGGASFSASLVAKRLFPRRRPAADLLHVSRRLTKRPTSSSFPSGHAASAAAFTTALAMESPALGAAVAPVAAAVAYSRVHTGVHWPSDVAAGAAIGVAAGLVTRRWWPRHRADAATAREHAALEPLVDGEGLVVVVNPGAGLGGVDQTGAIVREWPKATVVDIDDLDEVVAGHGPRALGVAGGDGSVAAVAALAAAHRLPLVLVPAGTLNHFARDVGVTGLADSARAVADGDGALVDLAAVSVDGAGPRWFVNTASLGGYPDMVRLREQLRDRWGKWPAAVIALFRVLRTSRPLRVELNGEELLIWVLFVGNGPYLPKGFAPTTRPALDAGLLDVRCIRADRRLSRTRFFAGALLGSLHRSRTYRHVETRWLDVRVLDGEVAIATDGEVGPTGSRFEFRSRPAALGVYRPQD</sequence>
<evidence type="ECO:0000256" key="2">
    <source>
        <dbReference type="ARBA" id="ARBA00022475"/>
    </source>
</evidence>
<accession>A0ABV9XSA1</accession>
<dbReference type="Pfam" id="PF01569">
    <property type="entry name" value="PAP2"/>
    <property type="match status" value="1"/>
</dbReference>
<evidence type="ECO:0000259" key="7">
    <source>
        <dbReference type="PROSITE" id="PS50146"/>
    </source>
</evidence>
<gene>
    <name evidence="8" type="ORF">ACFPFM_04630</name>
</gene>
<keyword evidence="8" id="KW-0418">Kinase</keyword>
<dbReference type="Gene3D" id="3.40.50.10330">
    <property type="entry name" value="Probable inorganic polyphosphate/atp-NAD kinase, domain 1"/>
    <property type="match status" value="1"/>
</dbReference>
<dbReference type="SMART" id="SM00014">
    <property type="entry name" value="acidPPc"/>
    <property type="match status" value="1"/>
</dbReference>
<dbReference type="EMBL" id="JBHSJB010000004">
    <property type="protein sequence ID" value="MFC5053041.1"/>
    <property type="molecule type" value="Genomic_DNA"/>
</dbReference>
<name>A0ABV9XSA1_9PSEU</name>
<dbReference type="InterPro" id="IPR000326">
    <property type="entry name" value="PAP2/HPO"/>
</dbReference>
<keyword evidence="8" id="KW-0808">Transferase</keyword>
<evidence type="ECO:0000256" key="1">
    <source>
        <dbReference type="ARBA" id="ARBA00004651"/>
    </source>
</evidence>
<evidence type="ECO:0000256" key="5">
    <source>
        <dbReference type="ARBA" id="ARBA00022989"/>
    </source>
</evidence>
<dbReference type="CDD" id="cd01610">
    <property type="entry name" value="PAP2_like"/>
    <property type="match status" value="1"/>
</dbReference>
<reference evidence="9" key="1">
    <citation type="journal article" date="2019" name="Int. J. Syst. Evol. Microbiol.">
        <title>The Global Catalogue of Microorganisms (GCM) 10K type strain sequencing project: providing services to taxonomists for standard genome sequencing and annotation.</title>
        <authorList>
            <consortium name="The Broad Institute Genomics Platform"/>
            <consortium name="The Broad Institute Genome Sequencing Center for Infectious Disease"/>
            <person name="Wu L."/>
            <person name="Ma J."/>
        </authorList>
    </citation>
    <scope>NUCLEOTIDE SEQUENCE [LARGE SCALE GENOMIC DNA]</scope>
    <source>
        <strain evidence="9">KCTC 12848</strain>
    </source>
</reference>
<keyword evidence="9" id="KW-1185">Reference proteome</keyword>
<evidence type="ECO:0000256" key="6">
    <source>
        <dbReference type="ARBA" id="ARBA00023136"/>
    </source>
</evidence>
<evidence type="ECO:0000313" key="8">
    <source>
        <dbReference type="EMBL" id="MFC5053041.1"/>
    </source>
</evidence>
<dbReference type="PANTHER" id="PTHR14969:SF62">
    <property type="entry name" value="DECAPRENYLPHOSPHORYL-5-PHOSPHORIBOSE PHOSPHATASE RV3807C-RELATED"/>
    <property type="match status" value="1"/>
</dbReference>
<keyword evidence="6" id="KW-0472">Membrane</keyword>
<protein>
    <submittedName>
        <fullName evidence="8">Bifunctional phosphatase PAP2/diacylglycerol kinase family protein</fullName>
    </submittedName>
</protein>
<dbReference type="PANTHER" id="PTHR14969">
    <property type="entry name" value="SPHINGOSINE-1-PHOSPHATE PHOSPHOHYDROLASE"/>
    <property type="match status" value="1"/>
</dbReference>
<dbReference type="GO" id="GO:0016301">
    <property type="term" value="F:kinase activity"/>
    <property type="evidence" value="ECO:0007669"/>
    <property type="project" value="UniProtKB-KW"/>
</dbReference>
<evidence type="ECO:0000256" key="4">
    <source>
        <dbReference type="ARBA" id="ARBA00022801"/>
    </source>
</evidence>
<dbReference type="InterPro" id="IPR017438">
    <property type="entry name" value="ATP-NAD_kinase_N"/>
</dbReference>
<evidence type="ECO:0000256" key="3">
    <source>
        <dbReference type="ARBA" id="ARBA00022692"/>
    </source>
</evidence>
<dbReference type="Proteomes" id="UP001595833">
    <property type="component" value="Unassembled WGS sequence"/>
</dbReference>
<comment type="caution">
    <text evidence="8">The sequence shown here is derived from an EMBL/GenBank/DDBJ whole genome shotgun (WGS) entry which is preliminary data.</text>
</comment>
<dbReference type="SUPFAM" id="SSF48317">
    <property type="entry name" value="Acid phosphatase/Vanadium-dependent haloperoxidase"/>
    <property type="match status" value="1"/>
</dbReference>
<organism evidence="8 9">
    <name type="scientific">Saccharothrix xinjiangensis</name>
    <dbReference type="NCBI Taxonomy" id="204798"/>
    <lineage>
        <taxon>Bacteria</taxon>
        <taxon>Bacillati</taxon>
        <taxon>Actinomycetota</taxon>
        <taxon>Actinomycetes</taxon>
        <taxon>Pseudonocardiales</taxon>
        <taxon>Pseudonocardiaceae</taxon>
        <taxon>Saccharothrix</taxon>
    </lineage>
</organism>
<dbReference type="Pfam" id="PF00781">
    <property type="entry name" value="DAGK_cat"/>
    <property type="match status" value="1"/>
</dbReference>
<comment type="subcellular location">
    <subcellularLocation>
        <location evidence="1">Cell membrane</location>
        <topology evidence="1">Multi-pass membrane protein</topology>
    </subcellularLocation>
</comment>
<keyword evidence="4" id="KW-0378">Hydrolase</keyword>
<keyword evidence="2" id="KW-1003">Cell membrane</keyword>
<keyword evidence="5" id="KW-1133">Transmembrane helix</keyword>
<feature type="domain" description="DAGKc" evidence="7">
    <location>
        <begin position="226"/>
        <end position="298"/>
    </location>
</feature>
<evidence type="ECO:0000313" key="9">
    <source>
        <dbReference type="Proteomes" id="UP001595833"/>
    </source>
</evidence>
<dbReference type="SUPFAM" id="SSF111331">
    <property type="entry name" value="NAD kinase/diacylglycerol kinase-like"/>
    <property type="match status" value="1"/>
</dbReference>